<accession>A0ABV0NWJ5</accession>
<organism evidence="1 2">
    <name type="scientific">Goodea atripinnis</name>
    <dbReference type="NCBI Taxonomy" id="208336"/>
    <lineage>
        <taxon>Eukaryota</taxon>
        <taxon>Metazoa</taxon>
        <taxon>Chordata</taxon>
        <taxon>Craniata</taxon>
        <taxon>Vertebrata</taxon>
        <taxon>Euteleostomi</taxon>
        <taxon>Actinopterygii</taxon>
        <taxon>Neopterygii</taxon>
        <taxon>Teleostei</taxon>
        <taxon>Neoteleostei</taxon>
        <taxon>Acanthomorphata</taxon>
        <taxon>Ovalentaria</taxon>
        <taxon>Atherinomorphae</taxon>
        <taxon>Cyprinodontiformes</taxon>
        <taxon>Goodeidae</taxon>
        <taxon>Goodea</taxon>
    </lineage>
</organism>
<sequence>MGGLSSSGWRGVPASSGGVKVSWGLVHEQGENGAGDRQTDQCSCRSNRDAVPVILAPGLTEYKLQQRKTCLATSNLKVSTCILAFRKASEPTNSPKGNMTGLCTAS</sequence>
<proteinExistence type="predicted"/>
<evidence type="ECO:0000313" key="2">
    <source>
        <dbReference type="Proteomes" id="UP001476798"/>
    </source>
</evidence>
<dbReference type="EMBL" id="JAHRIO010051968">
    <property type="protein sequence ID" value="MEQ2175748.1"/>
    <property type="molecule type" value="Genomic_DNA"/>
</dbReference>
<comment type="caution">
    <text evidence="1">The sequence shown here is derived from an EMBL/GenBank/DDBJ whole genome shotgun (WGS) entry which is preliminary data.</text>
</comment>
<dbReference type="Proteomes" id="UP001476798">
    <property type="component" value="Unassembled WGS sequence"/>
</dbReference>
<keyword evidence="2" id="KW-1185">Reference proteome</keyword>
<protein>
    <submittedName>
        <fullName evidence="1">Uncharacterized protein</fullName>
    </submittedName>
</protein>
<reference evidence="1 2" key="1">
    <citation type="submission" date="2021-06" db="EMBL/GenBank/DDBJ databases">
        <authorList>
            <person name="Palmer J.M."/>
        </authorList>
    </citation>
    <scope>NUCLEOTIDE SEQUENCE [LARGE SCALE GENOMIC DNA]</scope>
    <source>
        <strain evidence="1 2">GA_2019</strain>
        <tissue evidence="1">Muscle</tissue>
    </source>
</reference>
<evidence type="ECO:0000313" key="1">
    <source>
        <dbReference type="EMBL" id="MEQ2175748.1"/>
    </source>
</evidence>
<gene>
    <name evidence="1" type="ORF">GOODEAATRI_020941</name>
</gene>
<name>A0ABV0NWJ5_9TELE</name>